<gene>
    <name evidence="2" type="ORF">BN533_01631</name>
</gene>
<organism evidence="2">
    <name type="scientific">Phascolarctobacterium faecium</name>
    <dbReference type="NCBI Taxonomy" id="33025"/>
    <lineage>
        <taxon>Bacteria</taxon>
        <taxon>Bacillati</taxon>
        <taxon>Bacillota</taxon>
        <taxon>Negativicutes</taxon>
        <taxon>Acidaminococcales</taxon>
        <taxon>Acidaminococcaceae</taxon>
        <taxon>Phascolarctobacterium</taxon>
    </lineage>
</organism>
<dbReference type="Pfam" id="PF07872">
    <property type="entry name" value="DUF1659"/>
    <property type="match status" value="1"/>
</dbReference>
<accession>R6IBG6</accession>
<sequence>MTVSKNPTSYKLSLEVENGVNAIGAMQTKSASLGSVRLEAEADKCYTVAEAVGDLMKHEIVNVYVTEKAALENAGE</sequence>
<comment type="caution">
    <text evidence="2">The sequence shown here is derived from an EMBL/GenBank/DDBJ whole genome shotgun (WGS) entry which is preliminary data.</text>
</comment>
<dbReference type="AlphaFoldDB" id="R6IBG6"/>
<dbReference type="HOGENOM" id="CLU_196603_3_2_9"/>
<proteinExistence type="predicted"/>
<dbReference type="EMBL" id="CBDS010000087">
    <property type="protein sequence ID" value="CDB46575.1"/>
    <property type="molecule type" value="Genomic_DNA"/>
</dbReference>
<dbReference type="STRING" id="1262914.BN533_01631"/>
<evidence type="ECO:0000259" key="1">
    <source>
        <dbReference type="Pfam" id="PF07872"/>
    </source>
</evidence>
<protein>
    <recommendedName>
        <fullName evidence="1">DUF1659 domain-containing protein</fullName>
    </recommendedName>
</protein>
<dbReference type="RefSeq" id="WP_021718531.1">
    <property type="nucleotide sequence ID" value="NZ_CAUERG010000002.1"/>
</dbReference>
<evidence type="ECO:0000313" key="2">
    <source>
        <dbReference type="EMBL" id="CDB46575.1"/>
    </source>
</evidence>
<reference evidence="2" key="1">
    <citation type="submission" date="2012-11" db="EMBL/GenBank/DDBJ databases">
        <title>Dependencies among metagenomic species, viruses, plasmids and units of genetic variation.</title>
        <authorList>
            <person name="Nielsen H.B."/>
            <person name="Almeida M."/>
            <person name="Juncker A.S."/>
            <person name="Rasmussen S."/>
            <person name="Li J."/>
            <person name="Sunagawa S."/>
            <person name="Plichta D."/>
            <person name="Gautier L."/>
            <person name="Le Chatelier E."/>
            <person name="Peletier E."/>
            <person name="Bonde I."/>
            <person name="Nielsen T."/>
            <person name="Manichanh C."/>
            <person name="Arumugam M."/>
            <person name="Batto J."/>
            <person name="Santos M.B.Q.D."/>
            <person name="Blom N."/>
            <person name="Borruel N."/>
            <person name="Burgdorf K.S."/>
            <person name="Boumezbeur F."/>
            <person name="Casellas F."/>
            <person name="Dore J."/>
            <person name="Guarner F."/>
            <person name="Hansen T."/>
            <person name="Hildebrand F."/>
            <person name="Kaas R.S."/>
            <person name="Kennedy S."/>
            <person name="Kristiansen K."/>
            <person name="Kultima J.R."/>
            <person name="Leonard P."/>
            <person name="Levenez F."/>
            <person name="Lund O."/>
            <person name="Moumen B."/>
            <person name="Le Paslier D."/>
            <person name="Pons N."/>
            <person name="Pedersen O."/>
            <person name="Prifti E."/>
            <person name="Qin J."/>
            <person name="Raes J."/>
            <person name="Tap J."/>
            <person name="Tims S."/>
            <person name="Ussery D.W."/>
            <person name="Yamada T."/>
            <person name="MetaHit consortium"/>
            <person name="Renault P."/>
            <person name="Sicheritz-Ponten T."/>
            <person name="Bork P."/>
            <person name="Wang J."/>
            <person name="Brunak S."/>
            <person name="Ehrlich S.D."/>
        </authorList>
    </citation>
    <scope>NUCLEOTIDE SEQUENCE [LARGE SCALE GENOMIC DNA]</scope>
</reference>
<dbReference type="InterPro" id="IPR012454">
    <property type="entry name" value="DUF1659"/>
</dbReference>
<feature type="domain" description="DUF1659" evidence="1">
    <location>
        <begin position="3"/>
        <end position="73"/>
    </location>
</feature>
<name>R6IBG6_9FIRM</name>